<gene>
    <name evidence="1" type="ORF">S12H4_31533</name>
</gene>
<proteinExistence type="predicted"/>
<feature type="non-terminal residue" evidence="1">
    <location>
        <position position="1"/>
    </location>
</feature>
<sequence length="101" mass="10843">HIITEDSETNPIALTVVAGDYIGFYYTAGGLGYDITGYDGAWRVSGEYIDPNDEAEYTFSEGDATSLIGYGDIEAPPVGQPYISRVQHIAGMRTMGVNQVG</sequence>
<dbReference type="AlphaFoldDB" id="X1V277"/>
<organism evidence="1">
    <name type="scientific">marine sediment metagenome</name>
    <dbReference type="NCBI Taxonomy" id="412755"/>
    <lineage>
        <taxon>unclassified sequences</taxon>
        <taxon>metagenomes</taxon>
        <taxon>ecological metagenomes</taxon>
    </lineage>
</organism>
<name>X1V277_9ZZZZ</name>
<dbReference type="EMBL" id="BARW01018418">
    <property type="protein sequence ID" value="GAI98734.1"/>
    <property type="molecule type" value="Genomic_DNA"/>
</dbReference>
<reference evidence="1" key="1">
    <citation type="journal article" date="2014" name="Front. Microbiol.">
        <title>High frequency of phylogenetically diverse reductive dehalogenase-homologous genes in deep subseafloor sedimentary metagenomes.</title>
        <authorList>
            <person name="Kawai M."/>
            <person name="Futagami T."/>
            <person name="Toyoda A."/>
            <person name="Takaki Y."/>
            <person name="Nishi S."/>
            <person name="Hori S."/>
            <person name="Arai W."/>
            <person name="Tsubouchi T."/>
            <person name="Morono Y."/>
            <person name="Uchiyama I."/>
            <person name="Ito T."/>
            <person name="Fujiyama A."/>
            <person name="Inagaki F."/>
            <person name="Takami H."/>
        </authorList>
    </citation>
    <scope>NUCLEOTIDE SEQUENCE</scope>
    <source>
        <strain evidence="1">Expedition CK06-06</strain>
    </source>
</reference>
<accession>X1V277</accession>
<comment type="caution">
    <text evidence="1">The sequence shown here is derived from an EMBL/GenBank/DDBJ whole genome shotgun (WGS) entry which is preliminary data.</text>
</comment>
<evidence type="ECO:0000313" key="1">
    <source>
        <dbReference type="EMBL" id="GAI98734.1"/>
    </source>
</evidence>
<protein>
    <submittedName>
        <fullName evidence="1">Uncharacterized protein</fullName>
    </submittedName>
</protein>